<reference evidence="2" key="1">
    <citation type="journal article" date="2023" name="Plant J.">
        <title>Genome sequences and population genomics provide insights into the demographic history, inbreeding, and mutation load of two 'living fossil' tree species of Dipteronia.</title>
        <authorList>
            <person name="Feng Y."/>
            <person name="Comes H.P."/>
            <person name="Chen J."/>
            <person name="Zhu S."/>
            <person name="Lu R."/>
            <person name="Zhang X."/>
            <person name="Li P."/>
            <person name="Qiu J."/>
            <person name="Olsen K.M."/>
            <person name="Qiu Y."/>
        </authorList>
    </citation>
    <scope>NUCLEOTIDE SEQUENCE</scope>
    <source>
        <strain evidence="2">KIB01</strain>
    </source>
</reference>
<gene>
    <name evidence="2" type="ORF">Ddye_024498</name>
</gene>
<dbReference type="EMBL" id="JANJYI010000007">
    <property type="protein sequence ID" value="KAK2642735.1"/>
    <property type="molecule type" value="Genomic_DNA"/>
</dbReference>
<name>A0AAD9WUH8_9ROSI</name>
<accession>A0AAD9WUH8</accession>
<evidence type="ECO:0000313" key="3">
    <source>
        <dbReference type="Proteomes" id="UP001280121"/>
    </source>
</evidence>
<sequence>MNDAKRTEVAQMIESDHVEAKNSTDSNQTSSVISSGERSLDRNIRRDQDISSDCTREKSGGVNSSNEDQNDESYHNESWDCNINQPGVSDKFCSSTEFAPCGNGDASQLNGANSDVEVNDESSQSAEAKSAVDIDDQSDSTSRSSNVENAALVTRPAGERVSSDDLISSLDEHLKQLRTNSKHGYDSLRSNDAFETNSEVEVNDKS</sequence>
<organism evidence="2 3">
    <name type="scientific">Dipteronia dyeriana</name>
    <dbReference type="NCBI Taxonomy" id="168575"/>
    <lineage>
        <taxon>Eukaryota</taxon>
        <taxon>Viridiplantae</taxon>
        <taxon>Streptophyta</taxon>
        <taxon>Embryophyta</taxon>
        <taxon>Tracheophyta</taxon>
        <taxon>Spermatophyta</taxon>
        <taxon>Magnoliopsida</taxon>
        <taxon>eudicotyledons</taxon>
        <taxon>Gunneridae</taxon>
        <taxon>Pentapetalae</taxon>
        <taxon>rosids</taxon>
        <taxon>malvids</taxon>
        <taxon>Sapindales</taxon>
        <taxon>Sapindaceae</taxon>
        <taxon>Hippocastanoideae</taxon>
        <taxon>Acereae</taxon>
        <taxon>Dipteronia</taxon>
    </lineage>
</organism>
<dbReference type="Proteomes" id="UP001280121">
    <property type="component" value="Unassembled WGS sequence"/>
</dbReference>
<feature type="compositionally biased region" description="Basic and acidic residues" evidence="1">
    <location>
        <begin position="38"/>
        <end position="59"/>
    </location>
</feature>
<feature type="compositionally biased region" description="Basic and acidic residues" evidence="1">
    <location>
        <begin position="1"/>
        <end position="22"/>
    </location>
</feature>
<protein>
    <submittedName>
        <fullName evidence="2">Uncharacterized protein</fullName>
    </submittedName>
</protein>
<feature type="compositionally biased region" description="Polar residues" evidence="1">
    <location>
        <begin position="79"/>
        <end position="97"/>
    </location>
</feature>
<comment type="caution">
    <text evidence="2">The sequence shown here is derived from an EMBL/GenBank/DDBJ whole genome shotgun (WGS) entry which is preliminary data.</text>
</comment>
<keyword evidence="3" id="KW-1185">Reference proteome</keyword>
<dbReference type="AlphaFoldDB" id="A0AAD9WUH8"/>
<proteinExistence type="predicted"/>
<evidence type="ECO:0000256" key="1">
    <source>
        <dbReference type="SAM" id="MobiDB-lite"/>
    </source>
</evidence>
<feature type="compositionally biased region" description="Polar residues" evidence="1">
    <location>
        <begin position="23"/>
        <end position="37"/>
    </location>
</feature>
<evidence type="ECO:0000313" key="2">
    <source>
        <dbReference type="EMBL" id="KAK2642735.1"/>
    </source>
</evidence>
<feature type="compositionally biased region" description="Polar residues" evidence="1">
    <location>
        <begin position="188"/>
        <end position="200"/>
    </location>
</feature>
<feature type="region of interest" description="Disordered" evidence="1">
    <location>
        <begin position="1"/>
        <end position="164"/>
    </location>
</feature>
<feature type="compositionally biased region" description="Polar residues" evidence="1">
    <location>
        <begin position="139"/>
        <end position="148"/>
    </location>
</feature>
<feature type="region of interest" description="Disordered" evidence="1">
    <location>
        <begin position="181"/>
        <end position="206"/>
    </location>
</feature>